<feature type="domain" description="Flagellar basal-body/hook protein C-terminal" evidence="7">
    <location>
        <begin position="375"/>
        <end position="420"/>
    </location>
</feature>
<accession>A0A1H8FK41</accession>
<dbReference type="GO" id="GO:0009424">
    <property type="term" value="C:bacterial-type flagellum hook"/>
    <property type="evidence" value="ECO:0007669"/>
    <property type="project" value="TreeGrafter"/>
</dbReference>
<sequence>MGFQHGLSGLNVASKSLDVIGNNIANANTIGFKQGQAQFSDVYANALSGALRDKTGIGAKVADIAQEFTQGNITVTDNPLDIAINGNGFFRMNDNGAITYSRNGQFHVDANGYIVNNSNLNLTGYATDANGQVLTADPTNLRISTAALTPNTTSSFNTELNLDSRVAVPAPVPTFDATDPSTYNGTTSGTVYDSLGNAHIFSMYFQKNAANSWDMYATVDGQTTPAGVPVGVTLDGGASQALTFDTNGNLTAPALPITVSVDLATINPALGATSPLDFSLDLTGTTQFGTAFGVNAISQDGFSSGTIAGFSIDEEGFINGNYTNGESRKLGQVVLANFTNPQGLIPIGDNQWTESKSSGQPLVGAPGSGTMGALQSSAIEESNVDLTAELVNMITTQRIYQANAKTIETQDAVLQTLVNL</sequence>
<dbReference type="Pfam" id="PF00460">
    <property type="entry name" value="Flg_bb_rod"/>
    <property type="match status" value="1"/>
</dbReference>
<dbReference type="InterPro" id="IPR010930">
    <property type="entry name" value="Flg_bb/hook_C_dom"/>
</dbReference>
<evidence type="ECO:0000259" key="7">
    <source>
        <dbReference type="Pfam" id="PF06429"/>
    </source>
</evidence>
<feature type="domain" description="Flagellar hook protein FlgE D2" evidence="8">
    <location>
        <begin position="161"/>
        <end position="302"/>
    </location>
</feature>
<reference evidence="10 11" key="1">
    <citation type="submission" date="2016-10" db="EMBL/GenBank/DDBJ databases">
        <authorList>
            <person name="de Groot N.N."/>
        </authorList>
    </citation>
    <scope>NUCLEOTIDE SEQUENCE [LARGE SCALE GENOMIC DNA]</scope>
    <source>
        <strain evidence="10 11">Nm22</strain>
    </source>
</reference>
<dbReference type="AlphaFoldDB" id="A0A1H8FK41"/>
<dbReference type="GO" id="GO:0005829">
    <property type="term" value="C:cytosol"/>
    <property type="evidence" value="ECO:0007669"/>
    <property type="project" value="TreeGrafter"/>
</dbReference>
<comment type="subcellular location">
    <subcellularLocation>
        <location evidence="1 5">Bacterial flagellum basal body</location>
    </subcellularLocation>
</comment>
<evidence type="ECO:0000313" key="11">
    <source>
        <dbReference type="Proteomes" id="UP000199459"/>
    </source>
</evidence>
<dbReference type="InterPro" id="IPR020013">
    <property type="entry name" value="Flagellar_FlgE/F/G"/>
</dbReference>
<evidence type="ECO:0000256" key="2">
    <source>
        <dbReference type="ARBA" id="ARBA00009677"/>
    </source>
</evidence>
<dbReference type="Proteomes" id="UP000199459">
    <property type="component" value="Unassembled WGS sequence"/>
</dbReference>
<dbReference type="InterPro" id="IPR001444">
    <property type="entry name" value="Flag_bb_rod_N"/>
</dbReference>
<dbReference type="InterPro" id="IPR037925">
    <property type="entry name" value="FlgE/F/G-like"/>
</dbReference>
<evidence type="ECO:0000259" key="8">
    <source>
        <dbReference type="Pfam" id="PF07559"/>
    </source>
</evidence>
<dbReference type="NCBIfam" id="NF004238">
    <property type="entry name" value="PRK05682.1-1"/>
    <property type="match status" value="1"/>
</dbReference>
<keyword evidence="4 5" id="KW-0975">Bacterial flagellum</keyword>
<dbReference type="PANTHER" id="PTHR30435:SF1">
    <property type="entry name" value="FLAGELLAR HOOK PROTEIN FLGE"/>
    <property type="match status" value="1"/>
</dbReference>
<evidence type="ECO:0000256" key="3">
    <source>
        <dbReference type="ARBA" id="ARBA00019015"/>
    </source>
</evidence>
<dbReference type="Pfam" id="PF07559">
    <property type="entry name" value="FlgE_D2"/>
    <property type="match status" value="1"/>
</dbReference>
<keyword evidence="10" id="KW-0966">Cell projection</keyword>
<name>A0A1H8FK41_9PROT</name>
<evidence type="ECO:0000313" key="10">
    <source>
        <dbReference type="EMBL" id="SEN31940.1"/>
    </source>
</evidence>
<evidence type="ECO:0000259" key="9">
    <source>
        <dbReference type="Pfam" id="PF22692"/>
    </source>
</evidence>
<evidence type="ECO:0000259" key="6">
    <source>
        <dbReference type="Pfam" id="PF00460"/>
    </source>
</evidence>
<comment type="function">
    <text evidence="5">A flexible structure which links the flagellar filament to the drive apparatus in the basal body.</text>
</comment>
<dbReference type="InterPro" id="IPR037058">
    <property type="entry name" value="Falgellar_hook_FlgE_sf"/>
</dbReference>
<dbReference type="Gene3D" id="2.60.98.20">
    <property type="entry name" value="Flagellar hook protein FlgE"/>
    <property type="match status" value="1"/>
</dbReference>
<feature type="domain" description="Flagellar hook protein FlgE/F/G-like D1" evidence="9">
    <location>
        <begin position="83"/>
        <end position="124"/>
    </location>
</feature>
<dbReference type="Pfam" id="PF22692">
    <property type="entry name" value="LlgE_F_G_D1"/>
    <property type="match status" value="1"/>
</dbReference>
<dbReference type="RefSeq" id="WP_090632488.1">
    <property type="nucleotide sequence ID" value="NZ_FOCP01000013.1"/>
</dbReference>
<dbReference type="NCBIfam" id="TIGR03506">
    <property type="entry name" value="FlgEFG_subfam"/>
    <property type="match status" value="1"/>
</dbReference>
<protein>
    <recommendedName>
        <fullName evidence="3 5">Flagellar hook protein FlgE</fullName>
    </recommendedName>
</protein>
<dbReference type="PANTHER" id="PTHR30435">
    <property type="entry name" value="FLAGELLAR PROTEIN"/>
    <property type="match status" value="1"/>
</dbReference>
<organism evidence="10 11">
    <name type="scientific">Nitrosomonas marina</name>
    <dbReference type="NCBI Taxonomy" id="917"/>
    <lineage>
        <taxon>Bacteria</taxon>
        <taxon>Pseudomonadati</taxon>
        <taxon>Pseudomonadota</taxon>
        <taxon>Betaproteobacteria</taxon>
        <taxon>Nitrosomonadales</taxon>
        <taxon>Nitrosomonadaceae</taxon>
        <taxon>Nitrosomonas</taxon>
    </lineage>
</organism>
<dbReference type="SUPFAM" id="SSF117143">
    <property type="entry name" value="Flagellar hook protein flgE"/>
    <property type="match status" value="1"/>
</dbReference>
<gene>
    <name evidence="10" type="ORF">SAMN05216325_11372</name>
</gene>
<evidence type="ECO:0000256" key="1">
    <source>
        <dbReference type="ARBA" id="ARBA00004117"/>
    </source>
</evidence>
<dbReference type="GO" id="GO:0009425">
    <property type="term" value="C:bacterial-type flagellum basal body"/>
    <property type="evidence" value="ECO:0007669"/>
    <property type="project" value="UniProtKB-SubCell"/>
</dbReference>
<keyword evidence="10" id="KW-0969">Cilium</keyword>
<dbReference type="InterPro" id="IPR011491">
    <property type="entry name" value="FlgE_D2"/>
</dbReference>
<dbReference type="Pfam" id="PF06429">
    <property type="entry name" value="Flg_bbr_C"/>
    <property type="match status" value="1"/>
</dbReference>
<comment type="similarity">
    <text evidence="2 5">Belongs to the flagella basal body rod proteins family.</text>
</comment>
<proteinExistence type="inferred from homology"/>
<dbReference type="STRING" id="917.SAMN05216326_10256"/>
<dbReference type="PROSITE" id="PS00588">
    <property type="entry name" value="FLAGELLA_BB_ROD"/>
    <property type="match status" value="1"/>
</dbReference>
<dbReference type="InterPro" id="IPR053967">
    <property type="entry name" value="LlgE_F_G-like_D1"/>
</dbReference>
<dbReference type="EMBL" id="FOCP01000013">
    <property type="protein sequence ID" value="SEN31940.1"/>
    <property type="molecule type" value="Genomic_DNA"/>
</dbReference>
<keyword evidence="10" id="KW-0282">Flagellum</keyword>
<feature type="domain" description="Flagellar basal body rod protein N-terminal" evidence="6">
    <location>
        <begin position="3"/>
        <end position="33"/>
    </location>
</feature>
<evidence type="ECO:0000256" key="4">
    <source>
        <dbReference type="ARBA" id="ARBA00023143"/>
    </source>
</evidence>
<dbReference type="OrthoDB" id="8578401at2"/>
<dbReference type="GO" id="GO:0071978">
    <property type="term" value="P:bacterial-type flagellum-dependent swarming motility"/>
    <property type="evidence" value="ECO:0007669"/>
    <property type="project" value="TreeGrafter"/>
</dbReference>
<dbReference type="InterPro" id="IPR019776">
    <property type="entry name" value="Flagellar_basal_body_rod_CS"/>
</dbReference>
<evidence type="ECO:0000256" key="5">
    <source>
        <dbReference type="RuleBase" id="RU362116"/>
    </source>
</evidence>